<accession>A0A6A8A998</accession>
<keyword evidence="3" id="KW-1185">Reference proteome</keyword>
<gene>
    <name evidence="2" type="ORF">GAO09_14820</name>
</gene>
<reference evidence="2 3" key="1">
    <citation type="submission" date="2019-11" db="EMBL/GenBank/DDBJ databases">
        <title>Genome analysis of Rhizobacterium cereale a novel genus and species isolated from maize roots in North Spain.</title>
        <authorList>
            <person name="Menendez E."/>
            <person name="Flores-Felix J.D."/>
            <person name="Ramirez-Bahena M.-H."/>
            <person name="Igual J.M."/>
            <person name="Garcia-Fraile P."/>
            <person name="Peix A."/>
            <person name="Velazquez E."/>
        </authorList>
    </citation>
    <scope>NUCLEOTIDE SEQUENCE [LARGE SCALE GENOMIC DNA]</scope>
    <source>
        <strain evidence="2 3">RZME27</strain>
    </source>
</reference>
<comment type="caution">
    <text evidence="2">The sequence shown here is derived from an EMBL/GenBank/DDBJ whole genome shotgun (WGS) entry which is preliminary data.</text>
</comment>
<dbReference type="RefSeq" id="WP_153354771.1">
    <property type="nucleotide sequence ID" value="NZ_JAYKOO010000001.1"/>
</dbReference>
<evidence type="ECO:0000313" key="2">
    <source>
        <dbReference type="EMBL" id="MQY47309.1"/>
    </source>
</evidence>
<proteinExistence type="predicted"/>
<feature type="chain" id="PRO_5025542589" description="RcnB family protein" evidence="1">
    <location>
        <begin position="27"/>
        <end position="119"/>
    </location>
</feature>
<dbReference type="AlphaFoldDB" id="A0A6A8A998"/>
<name>A0A6A8A998_9HYPH</name>
<protein>
    <recommendedName>
        <fullName evidence="4">RcnB family protein</fullName>
    </recommendedName>
</protein>
<feature type="signal peptide" evidence="1">
    <location>
        <begin position="1"/>
        <end position="26"/>
    </location>
</feature>
<keyword evidence="1" id="KW-0732">Signal</keyword>
<dbReference type="Gene3D" id="3.10.450.160">
    <property type="entry name" value="inner membrane protein cigr"/>
    <property type="match status" value="1"/>
</dbReference>
<dbReference type="InterPro" id="IPR024572">
    <property type="entry name" value="RcnB"/>
</dbReference>
<dbReference type="Pfam" id="PF11776">
    <property type="entry name" value="RcnB"/>
    <property type="match status" value="1"/>
</dbReference>
<evidence type="ECO:0008006" key="4">
    <source>
        <dbReference type="Google" id="ProtNLM"/>
    </source>
</evidence>
<dbReference type="EMBL" id="WIXI01000044">
    <property type="protein sequence ID" value="MQY47309.1"/>
    <property type="molecule type" value="Genomic_DNA"/>
</dbReference>
<sequence length="119" mass="13737">MKKLAAVLLSATFIFSPVAFSSAANAAPPSHNDRWDHRDDRRVVTKKTVIKERKVVKKRWSRGHRLSPAERRHMAEVRDYRRYRLNAPPRGYRWVRADNNEFLLIGITSGLISSIIAGR</sequence>
<organism evidence="2 3">
    <name type="scientific">Endobacterium cereale</name>
    <dbReference type="NCBI Taxonomy" id="2663029"/>
    <lineage>
        <taxon>Bacteria</taxon>
        <taxon>Pseudomonadati</taxon>
        <taxon>Pseudomonadota</taxon>
        <taxon>Alphaproteobacteria</taxon>
        <taxon>Hyphomicrobiales</taxon>
        <taxon>Rhizobiaceae</taxon>
        <taxon>Endobacterium</taxon>
    </lineage>
</organism>
<dbReference type="Proteomes" id="UP000435138">
    <property type="component" value="Unassembled WGS sequence"/>
</dbReference>
<evidence type="ECO:0000313" key="3">
    <source>
        <dbReference type="Proteomes" id="UP000435138"/>
    </source>
</evidence>
<evidence type="ECO:0000256" key="1">
    <source>
        <dbReference type="SAM" id="SignalP"/>
    </source>
</evidence>